<dbReference type="Proteomes" id="UP001230339">
    <property type="component" value="Chromosome"/>
</dbReference>
<keyword evidence="2" id="KW-1185">Reference proteome</keyword>
<proteinExistence type="predicted"/>
<protein>
    <submittedName>
        <fullName evidence="1">Uncharacterized protein</fullName>
    </submittedName>
</protein>
<gene>
    <name evidence="1" type="ORF">PSH57_10850</name>
</gene>
<evidence type="ECO:0000313" key="1">
    <source>
        <dbReference type="EMBL" id="WLH14768.1"/>
    </source>
</evidence>
<name>A0ABY9GGK8_9PSED</name>
<dbReference type="EMBL" id="CP117449">
    <property type="protein sequence ID" value="WLH14768.1"/>
    <property type="molecule type" value="Genomic_DNA"/>
</dbReference>
<accession>A0ABY9GGK8</accession>
<sequence length="100" mass="10951">MLNDKISELKIPKPIRGMIINMVHAVKAASTKEKLEREGSMELAFILGLDVAKNMSQADIEVLYAILDEAVQERLAQLGGGRYLTDGITTVTKDICGTVF</sequence>
<dbReference type="RefSeq" id="WP_305389446.1">
    <property type="nucleotide sequence ID" value="NZ_CP117426.1"/>
</dbReference>
<organism evidence="1 2">
    <name type="scientific">Pseudomonas hefeiensis</name>
    <dbReference type="NCBI Taxonomy" id="2738125"/>
    <lineage>
        <taxon>Bacteria</taxon>
        <taxon>Pseudomonadati</taxon>
        <taxon>Pseudomonadota</taxon>
        <taxon>Gammaproteobacteria</taxon>
        <taxon>Pseudomonadales</taxon>
        <taxon>Pseudomonadaceae</taxon>
        <taxon>Pseudomonas</taxon>
    </lineage>
</organism>
<evidence type="ECO:0000313" key="2">
    <source>
        <dbReference type="Proteomes" id="UP001230339"/>
    </source>
</evidence>
<reference evidence="1 2" key="1">
    <citation type="submission" date="2023-02" db="EMBL/GenBank/DDBJ databases">
        <title>Evolution of Hrp T3SS in non-pathogenic Pseudomonas fluorescens.</title>
        <authorList>
            <person name="Liao K."/>
            <person name="Wei H."/>
            <person name="Gu Y."/>
        </authorList>
    </citation>
    <scope>NUCLEOTIDE SEQUENCE [LARGE SCALE GENOMIC DNA]</scope>
    <source>
        <strain evidence="1 2">FP205</strain>
    </source>
</reference>